<dbReference type="Pfam" id="PF04218">
    <property type="entry name" value="CENP-B_N"/>
    <property type="match status" value="1"/>
</dbReference>
<dbReference type="Gene3D" id="1.10.10.10">
    <property type="entry name" value="Winged helix-like DNA-binding domain superfamily/Winged helix DNA-binding domain"/>
    <property type="match status" value="1"/>
</dbReference>
<sequence length="126" mass="14697">MNRPSKRNKKVLNLVEKIKILDALKEGEKVAFLARRFNVNESTIRSIRNNESKIRESAKSLGKHAENCKISRSPLMEKMEDMLIIWLQDLMHKKIPIGGDIIREQAKQEGSGFDPMPFHKTERFYM</sequence>
<evidence type="ECO:0000313" key="3">
    <source>
        <dbReference type="EMBL" id="KAL3405504.1"/>
    </source>
</evidence>
<dbReference type="InterPro" id="IPR036388">
    <property type="entry name" value="WH-like_DNA-bd_sf"/>
</dbReference>
<evidence type="ECO:0000256" key="1">
    <source>
        <dbReference type="ARBA" id="ARBA00004123"/>
    </source>
</evidence>
<name>A0ABD2XK06_9HYME</name>
<dbReference type="AlphaFoldDB" id="A0ABD2XK06"/>
<feature type="domain" description="HTH psq-type" evidence="2">
    <location>
        <begin position="6"/>
        <end position="57"/>
    </location>
</feature>
<accession>A0ABD2XK06</accession>
<comment type="subcellular location">
    <subcellularLocation>
        <location evidence="1">Nucleus</location>
    </subcellularLocation>
</comment>
<evidence type="ECO:0000259" key="2">
    <source>
        <dbReference type="Pfam" id="PF04218"/>
    </source>
</evidence>
<protein>
    <recommendedName>
        <fullName evidence="2">HTH psq-type domain-containing protein</fullName>
    </recommendedName>
</protein>
<evidence type="ECO:0000313" key="4">
    <source>
        <dbReference type="Proteomes" id="UP001627154"/>
    </source>
</evidence>
<keyword evidence="4" id="KW-1185">Reference proteome</keyword>
<dbReference type="GO" id="GO:0005634">
    <property type="term" value="C:nucleus"/>
    <property type="evidence" value="ECO:0007669"/>
    <property type="project" value="UniProtKB-SubCell"/>
</dbReference>
<dbReference type="EMBL" id="JBJJXI010000020">
    <property type="protein sequence ID" value="KAL3405504.1"/>
    <property type="molecule type" value="Genomic_DNA"/>
</dbReference>
<comment type="caution">
    <text evidence="3">The sequence shown here is derived from an EMBL/GenBank/DDBJ whole genome shotgun (WGS) entry which is preliminary data.</text>
</comment>
<organism evidence="3 4">
    <name type="scientific">Trichogramma kaykai</name>
    <dbReference type="NCBI Taxonomy" id="54128"/>
    <lineage>
        <taxon>Eukaryota</taxon>
        <taxon>Metazoa</taxon>
        <taxon>Ecdysozoa</taxon>
        <taxon>Arthropoda</taxon>
        <taxon>Hexapoda</taxon>
        <taxon>Insecta</taxon>
        <taxon>Pterygota</taxon>
        <taxon>Neoptera</taxon>
        <taxon>Endopterygota</taxon>
        <taxon>Hymenoptera</taxon>
        <taxon>Apocrita</taxon>
        <taxon>Proctotrupomorpha</taxon>
        <taxon>Chalcidoidea</taxon>
        <taxon>Trichogrammatidae</taxon>
        <taxon>Trichogramma</taxon>
    </lineage>
</organism>
<dbReference type="InterPro" id="IPR007889">
    <property type="entry name" value="HTH_Psq"/>
</dbReference>
<dbReference type="Proteomes" id="UP001627154">
    <property type="component" value="Unassembled WGS sequence"/>
</dbReference>
<gene>
    <name evidence="3" type="ORF">TKK_001895</name>
</gene>
<reference evidence="3 4" key="1">
    <citation type="journal article" date="2024" name="bioRxiv">
        <title>A reference genome for Trichogramma kaykai: A tiny desert-dwelling parasitoid wasp with competing sex-ratio distorters.</title>
        <authorList>
            <person name="Culotta J."/>
            <person name="Lindsey A.R."/>
        </authorList>
    </citation>
    <scope>NUCLEOTIDE SEQUENCE [LARGE SCALE GENOMIC DNA]</scope>
    <source>
        <strain evidence="3 4">KSX58</strain>
    </source>
</reference>
<dbReference type="Gene3D" id="1.10.10.60">
    <property type="entry name" value="Homeodomain-like"/>
    <property type="match status" value="1"/>
</dbReference>
<dbReference type="SUPFAM" id="SSF46689">
    <property type="entry name" value="Homeodomain-like"/>
    <property type="match status" value="2"/>
</dbReference>
<proteinExistence type="predicted"/>
<dbReference type="InterPro" id="IPR009057">
    <property type="entry name" value="Homeodomain-like_sf"/>
</dbReference>